<organism evidence="1 2">
    <name type="scientific">Dreissena polymorpha</name>
    <name type="common">Zebra mussel</name>
    <name type="synonym">Mytilus polymorpha</name>
    <dbReference type="NCBI Taxonomy" id="45954"/>
    <lineage>
        <taxon>Eukaryota</taxon>
        <taxon>Metazoa</taxon>
        <taxon>Spiralia</taxon>
        <taxon>Lophotrochozoa</taxon>
        <taxon>Mollusca</taxon>
        <taxon>Bivalvia</taxon>
        <taxon>Autobranchia</taxon>
        <taxon>Heteroconchia</taxon>
        <taxon>Euheterodonta</taxon>
        <taxon>Imparidentia</taxon>
        <taxon>Neoheterodontei</taxon>
        <taxon>Myida</taxon>
        <taxon>Dreissenoidea</taxon>
        <taxon>Dreissenidae</taxon>
        <taxon>Dreissena</taxon>
    </lineage>
</organism>
<reference evidence="1" key="2">
    <citation type="submission" date="2020-11" db="EMBL/GenBank/DDBJ databases">
        <authorList>
            <person name="McCartney M.A."/>
            <person name="Auch B."/>
            <person name="Kono T."/>
            <person name="Mallez S."/>
            <person name="Becker A."/>
            <person name="Gohl D.M."/>
            <person name="Silverstein K.A.T."/>
            <person name="Koren S."/>
            <person name="Bechman K.B."/>
            <person name="Herman A."/>
            <person name="Abrahante J.E."/>
            <person name="Garbe J."/>
        </authorList>
    </citation>
    <scope>NUCLEOTIDE SEQUENCE</scope>
    <source>
        <strain evidence="1">Duluth1</strain>
        <tissue evidence="1">Whole animal</tissue>
    </source>
</reference>
<evidence type="ECO:0000313" key="1">
    <source>
        <dbReference type="EMBL" id="KAH3691310.1"/>
    </source>
</evidence>
<gene>
    <name evidence="1" type="ORF">DPMN_192361</name>
</gene>
<dbReference type="EMBL" id="JAIWYP010000039">
    <property type="protein sequence ID" value="KAH3691310.1"/>
    <property type="molecule type" value="Genomic_DNA"/>
</dbReference>
<evidence type="ECO:0000313" key="2">
    <source>
        <dbReference type="Proteomes" id="UP000828390"/>
    </source>
</evidence>
<dbReference type="AlphaFoldDB" id="A0A9D3Y296"/>
<protein>
    <submittedName>
        <fullName evidence="1">Uncharacterized protein</fullName>
    </submittedName>
</protein>
<name>A0A9D3Y296_DREPO</name>
<dbReference type="Proteomes" id="UP000828390">
    <property type="component" value="Unassembled WGS sequence"/>
</dbReference>
<reference evidence="1" key="1">
    <citation type="journal article" date="2019" name="bioRxiv">
        <title>The Genome of the Zebra Mussel, Dreissena polymorpha: A Resource for Invasive Species Research.</title>
        <authorList>
            <person name="McCartney M.A."/>
            <person name="Auch B."/>
            <person name="Kono T."/>
            <person name="Mallez S."/>
            <person name="Zhang Y."/>
            <person name="Obille A."/>
            <person name="Becker A."/>
            <person name="Abrahante J.E."/>
            <person name="Garbe J."/>
            <person name="Badalamenti J.P."/>
            <person name="Herman A."/>
            <person name="Mangelson H."/>
            <person name="Liachko I."/>
            <person name="Sullivan S."/>
            <person name="Sone E.D."/>
            <person name="Koren S."/>
            <person name="Silverstein K.A.T."/>
            <person name="Beckman K.B."/>
            <person name="Gohl D.M."/>
        </authorList>
    </citation>
    <scope>NUCLEOTIDE SEQUENCE</scope>
    <source>
        <strain evidence="1">Duluth1</strain>
        <tissue evidence="1">Whole animal</tissue>
    </source>
</reference>
<keyword evidence="2" id="KW-1185">Reference proteome</keyword>
<comment type="caution">
    <text evidence="1">The sequence shown here is derived from an EMBL/GenBank/DDBJ whole genome shotgun (WGS) entry which is preliminary data.</text>
</comment>
<sequence length="93" mass="11051">MHWTDHSSHSTYLQETPKDSLRRCQDRLDTYRRLPDSLRWCQDHLGTCTRLLYSLRRCQDSLPDRRGTSKRLLDSLRRCQKVYKTGDAPAVDN</sequence>
<proteinExistence type="predicted"/>
<accession>A0A9D3Y296</accession>